<reference evidence="1" key="2">
    <citation type="submission" date="2021-03" db="UniProtKB">
        <authorList>
            <consortium name="EnsemblPlants"/>
        </authorList>
    </citation>
    <scope>IDENTIFICATION</scope>
</reference>
<protein>
    <submittedName>
        <fullName evidence="1">Uncharacterized protein</fullName>
    </submittedName>
</protein>
<reference evidence="1" key="1">
    <citation type="submission" date="2018-11" db="EMBL/GenBank/DDBJ databases">
        <authorList>
            <person name="Grassa J C."/>
        </authorList>
    </citation>
    <scope>NUCLEOTIDE SEQUENCE [LARGE SCALE GENOMIC DNA]</scope>
</reference>
<evidence type="ECO:0000313" key="2">
    <source>
        <dbReference type="Proteomes" id="UP000596661"/>
    </source>
</evidence>
<evidence type="ECO:0000313" key="1">
    <source>
        <dbReference type="EnsemblPlants" id="cds.evm.model.02.2730"/>
    </source>
</evidence>
<dbReference type="EnsemblPlants" id="evm.model.02.2730">
    <property type="protein sequence ID" value="cds.evm.model.02.2730"/>
    <property type="gene ID" value="evm.TU.02.2730"/>
</dbReference>
<dbReference type="Proteomes" id="UP000596661">
    <property type="component" value="Chromosome 2"/>
</dbReference>
<proteinExistence type="predicted"/>
<dbReference type="Gramene" id="evm.model.02.2730">
    <property type="protein sequence ID" value="cds.evm.model.02.2730"/>
    <property type="gene ID" value="evm.TU.02.2730"/>
</dbReference>
<organism evidence="1 2">
    <name type="scientific">Cannabis sativa</name>
    <name type="common">Hemp</name>
    <name type="synonym">Marijuana</name>
    <dbReference type="NCBI Taxonomy" id="3483"/>
    <lineage>
        <taxon>Eukaryota</taxon>
        <taxon>Viridiplantae</taxon>
        <taxon>Streptophyta</taxon>
        <taxon>Embryophyta</taxon>
        <taxon>Tracheophyta</taxon>
        <taxon>Spermatophyta</taxon>
        <taxon>Magnoliopsida</taxon>
        <taxon>eudicotyledons</taxon>
        <taxon>Gunneridae</taxon>
        <taxon>Pentapetalae</taxon>
        <taxon>rosids</taxon>
        <taxon>fabids</taxon>
        <taxon>Rosales</taxon>
        <taxon>Cannabaceae</taxon>
        <taxon>Cannabis</taxon>
    </lineage>
</organism>
<keyword evidence="2" id="KW-1185">Reference proteome</keyword>
<dbReference type="AlphaFoldDB" id="A0A803NYJ6"/>
<accession>A0A803NYJ6</accession>
<sequence>MHCLVYCPLAKGYWERLGLNYLVGSKSSFLDWCMRIWSLLDGARVATVVMVNNLVWRKKKTSVEEIVVSSNLSLNHWLRAQNNPLILWLSFLTLEDGVEH</sequence>
<name>A0A803NYJ6_CANSA</name>
<dbReference type="EMBL" id="UZAU01000235">
    <property type="status" value="NOT_ANNOTATED_CDS"/>
    <property type="molecule type" value="Genomic_DNA"/>
</dbReference>